<protein>
    <submittedName>
        <fullName evidence="1">Uncharacterized protein</fullName>
    </submittedName>
</protein>
<reference evidence="1 2" key="1">
    <citation type="submission" date="2014-04" db="EMBL/GenBank/DDBJ databases">
        <authorList>
            <consortium name="DOE Joint Genome Institute"/>
            <person name="Kuo A."/>
            <person name="Gay G."/>
            <person name="Dore J."/>
            <person name="Kohler A."/>
            <person name="Nagy L.G."/>
            <person name="Floudas D."/>
            <person name="Copeland A."/>
            <person name="Barry K.W."/>
            <person name="Cichocki N."/>
            <person name="Veneault-Fourrey C."/>
            <person name="LaButti K."/>
            <person name="Lindquist E.A."/>
            <person name="Lipzen A."/>
            <person name="Lundell T."/>
            <person name="Morin E."/>
            <person name="Murat C."/>
            <person name="Sun H."/>
            <person name="Tunlid A."/>
            <person name="Henrissat B."/>
            <person name="Grigoriev I.V."/>
            <person name="Hibbett D.S."/>
            <person name="Martin F."/>
            <person name="Nordberg H.P."/>
            <person name="Cantor M.N."/>
            <person name="Hua S.X."/>
        </authorList>
    </citation>
    <scope>NUCLEOTIDE SEQUENCE [LARGE SCALE GENOMIC DNA]</scope>
    <source>
        <strain evidence="2">h7</strain>
    </source>
</reference>
<dbReference type="AlphaFoldDB" id="A0A0C3BT19"/>
<keyword evidence="2" id="KW-1185">Reference proteome</keyword>
<dbReference type="HOGENOM" id="CLU_2941989_0_0_1"/>
<sequence length="60" mass="7159">MPWYVSLINRLLSQLISVIFTLRTFEPLCDRRRNRLRLVSASLFGWWLVRDAGFGYSRLV</sequence>
<gene>
    <name evidence="1" type="ORF">M413DRAFT_446745</name>
</gene>
<evidence type="ECO:0000313" key="2">
    <source>
        <dbReference type="Proteomes" id="UP000053424"/>
    </source>
</evidence>
<reference evidence="2" key="2">
    <citation type="submission" date="2015-01" db="EMBL/GenBank/DDBJ databases">
        <title>Evolutionary Origins and Diversification of the Mycorrhizal Mutualists.</title>
        <authorList>
            <consortium name="DOE Joint Genome Institute"/>
            <consortium name="Mycorrhizal Genomics Consortium"/>
            <person name="Kohler A."/>
            <person name="Kuo A."/>
            <person name="Nagy L.G."/>
            <person name="Floudas D."/>
            <person name="Copeland A."/>
            <person name="Barry K.W."/>
            <person name="Cichocki N."/>
            <person name="Veneault-Fourrey C."/>
            <person name="LaButti K."/>
            <person name="Lindquist E.A."/>
            <person name="Lipzen A."/>
            <person name="Lundell T."/>
            <person name="Morin E."/>
            <person name="Murat C."/>
            <person name="Riley R."/>
            <person name="Ohm R."/>
            <person name="Sun H."/>
            <person name="Tunlid A."/>
            <person name="Henrissat B."/>
            <person name="Grigoriev I.V."/>
            <person name="Hibbett D.S."/>
            <person name="Martin F."/>
        </authorList>
    </citation>
    <scope>NUCLEOTIDE SEQUENCE [LARGE SCALE GENOMIC DNA]</scope>
    <source>
        <strain evidence="2">h7</strain>
    </source>
</reference>
<name>A0A0C3BT19_HEBCY</name>
<dbReference type="EMBL" id="KN831784">
    <property type="protein sequence ID" value="KIM39825.1"/>
    <property type="molecule type" value="Genomic_DNA"/>
</dbReference>
<dbReference type="Proteomes" id="UP000053424">
    <property type="component" value="Unassembled WGS sequence"/>
</dbReference>
<organism evidence="1 2">
    <name type="scientific">Hebeloma cylindrosporum</name>
    <dbReference type="NCBI Taxonomy" id="76867"/>
    <lineage>
        <taxon>Eukaryota</taxon>
        <taxon>Fungi</taxon>
        <taxon>Dikarya</taxon>
        <taxon>Basidiomycota</taxon>
        <taxon>Agaricomycotina</taxon>
        <taxon>Agaricomycetes</taxon>
        <taxon>Agaricomycetidae</taxon>
        <taxon>Agaricales</taxon>
        <taxon>Agaricineae</taxon>
        <taxon>Hymenogastraceae</taxon>
        <taxon>Hebeloma</taxon>
    </lineage>
</organism>
<proteinExistence type="predicted"/>
<accession>A0A0C3BT19</accession>
<evidence type="ECO:0000313" key="1">
    <source>
        <dbReference type="EMBL" id="KIM39825.1"/>
    </source>
</evidence>